<dbReference type="PANTHER" id="PTHR33360:SF2">
    <property type="entry name" value="TRANSPOSASE FOR INSERTION SEQUENCE ELEMENT IS200"/>
    <property type="match status" value="1"/>
</dbReference>
<organism evidence="2 3">
    <name type="scientific">Paraclostridium benzoelyticum</name>
    <dbReference type="NCBI Taxonomy" id="1629550"/>
    <lineage>
        <taxon>Bacteria</taxon>
        <taxon>Bacillati</taxon>
        <taxon>Bacillota</taxon>
        <taxon>Clostridia</taxon>
        <taxon>Peptostreptococcales</taxon>
        <taxon>Peptostreptococcaceae</taxon>
        <taxon>Paraclostridium</taxon>
    </lineage>
</organism>
<dbReference type="Gene3D" id="3.30.70.1290">
    <property type="entry name" value="Transposase IS200-like"/>
    <property type="match status" value="1"/>
</dbReference>
<dbReference type="PATRIC" id="fig|1629550.3.peg.3341"/>
<evidence type="ECO:0000313" key="3">
    <source>
        <dbReference type="Proteomes" id="UP000034407"/>
    </source>
</evidence>
<dbReference type="OrthoDB" id="9798161at2"/>
<dbReference type="GO" id="GO:0006313">
    <property type="term" value="P:DNA transposition"/>
    <property type="evidence" value="ECO:0007669"/>
    <property type="project" value="InterPro"/>
</dbReference>
<reference evidence="2 3" key="1">
    <citation type="submission" date="2015-04" db="EMBL/GenBank/DDBJ databases">
        <title>Microcin producing Clostridium sp. JC272T.</title>
        <authorList>
            <person name="Jyothsna T."/>
            <person name="Sasikala C."/>
            <person name="Ramana C."/>
        </authorList>
    </citation>
    <scope>NUCLEOTIDE SEQUENCE [LARGE SCALE GENOMIC DNA]</scope>
    <source>
        <strain evidence="2 3">JC272</strain>
    </source>
</reference>
<dbReference type="EMBL" id="LBBT01000064">
    <property type="protein sequence ID" value="KKY02437.1"/>
    <property type="molecule type" value="Genomic_DNA"/>
</dbReference>
<gene>
    <name evidence="2" type="ORF">VN21_03210</name>
</gene>
<dbReference type="AlphaFoldDB" id="A0A0M3DM29"/>
<evidence type="ECO:0000259" key="1">
    <source>
        <dbReference type="SMART" id="SM01321"/>
    </source>
</evidence>
<dbReference type="Pfam" id="PF01797">
    <property type="entry name" value="Y1_Tnp"/>
    <property type="match status" value="1"/>
</dbReference>
<dbReference type="RefSeq" id="WP_046822019.1">
    <property type="nucleotide sequence ID" value="NZ_LBBT01000064.1"/>
</dbReference>
<dbReference type="SUPFAM" id="SSF143422">
    <property type="entry name" value="Transposase IS200-like"/>
    <property type="match status" value="1"/>
</dbReference>
<dbReference type="InterPro" id="IPR036515">
    <property type="entry name" value="Transposase_17_sf"/>
</dbReference>
<accession>A0A0M3DM29</accession>
<dbReference type="GO" id="GO:0004803">
    <property type="term" value="F:transposase activity"/>
    <property type="evidence" value="ECO:0007669"/>
    <property type="project" value="InterPro"/>
</dbReference>
<comment type="caution">
    <text evidence="2">The sequence shown here is derived from an EMBL/GenBank/DDBJ whole genome shotgun (WGS) entry which is preliminary data.</text>
</comment>
<dbReference type="NCBIfam" id="NF033573">
    <property type="entry name" value="transpos_IS200"/>
    <property type="match status" value="1"/>
</dbReference>
<dbReference type="InterPro" id="IPR002686">
    <property type="entry name" value="Transposase_17"/>
</dbReference>
<dbReference type="GO" id="GO:0003677">
    <property type="term" value="F:DNA binding"/>
    <property type="evidence" value="ECO:0007669"/>
    <property type="project" value="InterPro"/>
</dbReference>
<keyword evidence="3" id="KW-1185">Reference proteome</keyword>
<dbReference type="SMART" id="SM01321">
    <property type="entry name" value="Y1_Tnp"/>
    <property type="match status" value="1"/>
</dbReference>
<protein>
    <recommendedName>
        <fullName evidence="1">Transposase IS200-like domain-containing protein</fullName>
    </recommendedName>
</protein>
<dbReference type="PANTHER" id="PTHR33360">
    <property type="entry name" value="TRANSPOSASE FOR INSERTION SEQUENCE ELEMENT IS200"/>
    <property type="match status" value="1"/>
</dbReference>
<proteinExistence type="predicted"/>
<sequence>MREKYRIDKKRISYLKYNYIFCPRYRRKIFENDEVKKRFYDVIKSEAELLNIKILSIYCGDDYCKLQVNALSDISPHDIIVKFKISSSKVLRSEFDHLNHLESLWTRASFVTTEDEIYDDVLNEYLELQKKRG</sequence>
<feature type="domain" description="Transposase IS200-like" evidence="1">
    <location>
        <begin position="12"/>
        <end position="129"/>
    </location>
</feature>
<name>A0A0M3DM29_9FIRM</name>
<dbReference type="Proteomes" id="UP000034407">
    <property type="component" value="Unassembled WGS sequence"/>
</dbReference>
<evidence type="ECO:0000313" key="2">
    <source>
        <dbReference type="EMBL" id="KKY02437.1"/>
    </source>
</evidence>